<comment type="caution">
    <text evidence="1">The sequence shown here is derived from an EMBL/GenBank/DDBJ whole genome shotgun (WGS) entry which is preliminary data.</text>
</comment>
<dbReference type="EMBL" id="BKBW01000021">
    <property type="protein sequence ID" value="GEQ77969.1"/>
    <property type="molecule type" value="Genomic_DNA"/>
</dbReference>
<dbReference type="Proteomes" id="UP000323105">
    <property type="component" value="Unassembled WGS sequence"/>
</dbReference>
<organism evidence="1 2">
    <name type="scientific">Comamonas testosteroni</name>
    <name type="common">Pseudomonas testosteroni</name>
    <dbReference type="NCBI Taxonomy" id="285"/>
    <lineage>
        <taxon>Bacteria</taxon>
        <taxon>Pseudomonadati</taxon>
        <taxon>Pseudomonadota</taxon>
        <taxon>Betaproteobacteria</taxon>
        <taxon>Burkholderiales</taxon>
        <taxon>Comamonadaceae</taxon>
        <taxon>Comamonas</taxon>
    </lineage>
</organism>
<accession>A0A5A7MLV4</accession>
<protein>
    <submittedName>
        <fullName evidence="1">Uncharacterized protein</fullName>
    </submittedName>
</protein>
<sequence>MGGQGAVVHGMDVGDKNPLQIGNGTKALCGTSCGPRSAGWAHMPNLQVTCERCAKTAQRAALAVQGGE</sequence>
<reference evidence="1 2" key="1">
    <citation type="journal article" date="2019" name="Microbiol. Resour. Announc.">
        <title>Draft Genome Sequence of Comamonas testosteroni TA441, a Bacterium That Has a Cryptic Phenol Degradation Gene Cluster.</title>
        <authorList>
            <person name="Arai H."/>
            <person name="Ishii M."/>
        </authorList>
    </citation>
    <scope>NUCLEOTIDE SEQUENCE [LARGE SCALE GENOMIC DNA]</scope>
    <source>
        <strain evidence="1 2">TA441</strain>
    </source>
</reference>
<dbReference type="AlphaFoldDB" id="A0A5A7MLV4"/>
<gene>
    <name evidence="1" type="ORF">CTTA_4974</name>
</gene>
<name>A0A5A7MLV4_COMTE</name>
<proteinExistence type="predicted"/>
<evidence type="ECO:0000313" key="2">
    <source>
        <dbReference type="Proteomes" id="UP000323105"/>
    </source>
</evidence>
<evidence type="ECO:0000313" key="1">
    <source>
        <dbReference type="EMBL" id="GEQ77969.1"/>
    </source>
</evidence>